<proteinExistence type="inferred from homology"/>
<evidence type="ECO:0000256" key="1">
    <source>
        <dbReference type="ARBA" id="ARBA00006817"/>
    </source>
</evidence>
<keyword evidence="4" id="KW-1185">Reference proteome</keyword>
<dbReference type="InterPro" id="IPR013538">
    <property type="entry name" value="ASHA1/2-like_C"/>
</dbReference>
<gene>
    <name evidence="3" type="ORF">O4U47_24090</name>
</gene>
<evidence type="ECO:0000313" key="4">
    <source>
        <dbReference type="Proteomes" id="UP001165685"/>
    </source>
</evidence>
<dbReference type="InterPro" id="IPR023393">
    <property type="entry name" value="START-like_dom_sf"/>
</dbReference>
<evidence type="ECO:0000259" key="2">
    <source>
        <dbReference type="Pfam" id="PF08327"/>
    </source>
</evidence>
<dbReference type="Gene3D" id="3.30.530.20">
    <property type="match status" value="1"/>
</dbReference>
<dbReference type="Pfam" id="PF08327">
    <property type="entry name" value="AHSA1"/>
    <property type="match status" value="1"/>
</dbReference>
<name>A0ABT4TTX8_9ACTN</name>
<comment type="similarity">
    <text evidence="1">Belongs to the AHA1 family.</text>
</comment>
<feature type="domain" description="Activator of Hsp90 ATPase homologue 1/2-like C-terminal" evidence="2">
    <location>
        <begin position="14"/>
        <end position="122"/>
    </location>
</feature>
<evidence type="ECO:0000313" key="3">
    <source>
        <dbReference type="EMBL" id="MDA2807612.1"/>
    </source>
</evidence>
<sequence length="151" mass="16568">MSTVDEISCTVTVDAPPKSVWRLVTSADGLRRWFAFDGAELDPVPGGAAAFTWKEHGTYRGVVERAEPGEVFVFRWSLEPDVPPEPGHSTRVVLRLRPEEGGGTRVELREGGFSALQGPDGVRHDHAEENARAWRVGLALLKEAAEADRHT</sequence>
<dbReference type="EMBL" id="JAQFWP010000058">
    <property type="protein sequence ID" value="MDA2807612.1"/>
    <property type="molecule type" value="Genomic_DNA"/>
</dbReference>
<dbReference type="RefSeq" id="WP_270680239.1">
    <property type="nucleotide sequence ID" value="NZ_JAQFWP010000058.1"/>
</dbReference>
<organism evidence="3 4">
    <name type="scientific">Nocardiopsis suaedae</name>
    <dbReference type="NCBI Taxonomy" id="3018444"/>
    <lineage>
        <taxon>Bacteria</taxon>
        <taxon>Bacillati</taxon>
        <taxon>Actinomycetota</taxon>
        <taxon>Actinomycetes</taxon>
        <taxon>Streptosporangiales</taxon>
        <taxon>Nocardiopsidaceae</taxon>
        <taxon>Nocardiopsis</taxon>
    </lineage>
</organism>
<comment type="caution">
    <text evidence="3">The sequence shown here is derived from an EMBL/GenBank/DDBJ whole genome shotgun (WGS) entry which is preliminary data.</text>
</comment>
<accession>A0ABT4TTX8</accession>
<dbReference type="SUPFAM" id="SSF55961">
    <property type="entry name" value="Bet v1-like"/>
    <property type="match status" value="1"/>
</dbReference>
<dbReference type="Proteomes" id="UP001165685">
    <property type="component" value="Unassembled WGS sequence"/>
</dbReference>
<reference evidence="3" key="1">
    <citation type="submission" date="2023-01" db="EMBL/GenBank/DDBJ databases">
        <title>Draft genome sequence of Nocardiopsis sp. LSu2-4 isolated from halophytes.</title>
        <authorList>
            <person name="Duangmal K."/>
            <person name="Chantavorakit T."/>
        </authorList>
    </citation>
    <scope>NUCLEOTIDE SEQUENCE</scope>
    <source>
        <strain evidence="3">LSu2-4</strain>
    </source>
</reference>
<protein>
    <submittedName>
        <fullName evidence="3">SRPBCC domain-containing protein</fullName>
    </submittedName>
</protein>